<protein>
    <submittedName>
        <fullName evidence="1">Uncharacterized protein</fullName>
    </submittedName>
</protein>
<name>A0AAP2E5X3_9BACT</name>
<feature type="non-terminal residue" evidence="1">
    <location>
        <position position="81"/>
    </location>
</feature>
<reference evidence="1 2" key="1">
    <citation type="submission" date="2021-05" db="EMBL/GenBank/DDBJ databases">
        <title>A Polyphasic approach of four new species of the genus Ohtaekwangia: Ohtaekwangia histidinii sp. nov., Ohtaekwangia cretensis sp. nov., Ohtaekwangia indiensis sp. nov., Ohtaekwangia reichenbachii sp. nov. from diverse environment.</title>
        <authorList>
            <person name="Octaviana S."/>
        </authorList>
    </citation>
    <scope>NUCLEOTIDE SEQUENCE [LARGE SCALE GENOMIC DNA]</scope>
    <source>
        <strain evidence="1 2">PWU5</strain>
    </source>
</reference>
<organism evidence="1 2">
    <name type="scientific">Dawidia cretensis</name>
    <dbReference type="NCBI Taxonomy" id="2782350"/>
    <lineage>
        <taxon>Bacteria</taxon>
        <taxon>Pseudomonadati</taxon>
        <taxon>Bacteroidota</taxon>
        <taxon>Cytophagia</taxon>
        <taxon>Cytophagales</taxon>
        <taxon>Chryseotaleaceae</taxon>
        <taxon>Dawidia</taxon>
    </lineage>
</organism>
<sequence>INIEKQPSFLFVFPSDLVDQYDDVSVPKGRRSVRDVLQFVMNGSRLGYLQSGETVSIFESRKKPIKDNADEETKIENTFIT</sequence>
<accession>A0AAP2E5X3</accession>
<evidence type="ECO:0000313" key="1">
    <source>
        <dbReference type="EMBL" id="MBT1712624.1"/>
    </source>
</evidence>
<dbReference type="Proteomes" id="UP001319080">
    <property type="component" value="Unassembled WGS sequence"/>
</dbReference>
<feature type="non-terminal residue" evidence="1">
    <location>
        <position position="1"/>
    </location>
</feature>
<evidence type="ECO:0000313" key="2">
    <source>
        <dbReference type="Proteomes" id="UP001319080"/>
    </source>
</evidence>
<keyword evidence="2" id="KW-1185">Reference proteome</keyword>
<dbReference type="EMBL" id="JAHESE010000246">
    <property type="protein sequence ID" value="MBT1712624.1"/>
    <property type="molecule type" value="Genomic_DNA"/>
</dbReference>
<dbReference type="RefSeq" id="WP_254088151.1">
    <property type="nucleotide sequence ID" value="NZ_JAHESE010000246.1"/>
</dbReference>
<proteinExistence type="predicted"/>
<comment type="caution">
    <text evidence="1">The sequence shown here is derived from an EMBL/GenBank/DDBJ whole genome shotgun (WGS) entry which is preliminary data.</text>
</comment>
<dbReference type="AlphaFoldDB" id="A0AAP2E5X3"/>
<gene>
    <name evidence="1" type="ORF">KK062_30605</name>
</gene>